<dbReference type="FunCoup" id="A0A543AZ77">
    <property type="interactions" value="1"/>
</dbReference>
<dbReference type="PIRSF" id="PIRSF000144">
    <property type="entry name" value="CbbBc"/>
    <property type="match status" value="1"/>
</dbReference>
<dbReference type="PANTHER" id="PTHR43105:SF4">
    <property type="entry name" value="PROTEIN YDEP"/>
    <property type="match status" value="1"/>
</dbReference>
<comment type="similarity">
    <text evidence="3">Belongs to the prokaryotic molybdopterin-containing oxidoreductase family.</text>
</comment>
<feature type="domain" description="Molybdopterin oxidoreductase" evidence="11">
    <location>
        <begin position="131"/>
        <end position="500"/>
    </location>
</feature>
<dbReference type="Pfam" id="PF00384">
    <property type="entry name" value="Molybdopterin"/>
    <property type="match status" value="1"/>
</dbReference>
<evidence type="ECO:0000256" key="6">
    <source>
        <dbReference type="ARBA" id="ARBA00022723"/>
    </source>
</evidence>
<keyword evidence="4" id="KW-0004">4Fe-4S</keyword>
<comment type="caution">
    <text evidence="12">The sequence shown here is derived from an EMBL/GenBank/DDBJ whole genome shotgun (WGS) entry which is preliminary data.</text>
</comment>
<dbReference type="SUPFAM" id="SSF50692">
    <property type="entry name" value="ADC-like"/>
    <property type="match status" value="1"/>
</dbReference>
<keyword evidence="8" id="KW-0408">Iron</keyword>
<dbReference type="InterPro" id="IPR009010">
    <property type="entry name" value="Asp_de-COase-like_dom_sf"/>
</dbReference>
<accession>A0A543AZ77</accession>
<dbReference type="GO" id="GO:0008863">
    <property type="term" value="F:formate dehydrogenase (NAD+) activity"/>
    <property type="evidence" value="ECO:0007669"/>
    <property type="project" value="InterPro"/>
</dbReference>
<dbReference type="Gene3D" id="3.40.228.10">
    <property type="entry name" value="Dimethylsulfoxide Reductase, domain 2"/>
    <property type="match status" value="1"/>
</dbReference>
<dbReference type="Proteomes" id="UP000317043">
    <property type="component" value="Unassembled WGS sequence"/>
</dbReference>
<keyword evidence="5" id="KW-0500">Molybdenum</keyword>
<evidence type="ECO:0000256" key="9">
    <source>
        <dbReference type="ARBA" id="ARBA00023014"/>
    </source>
</evidence>
<evidence type="ECO:0000256" key="7">
    <source>
        <dbReference type="ARBA" id="ARBA00023002"/>
    </source>
</evidence>
<feature type="compositionally biased region" description="Basic and acidic residues" evidence="10">
    <location>
        <begin position="10"/>
        <end position="26"/>
    </location>
</feature>
<evidence type="ECO:0000259" key="11">
    <source>
        <dbReference type="Pfam" id="PF00384"/>
    </source>
</evidence>
<gene>
    <name evidence="12" type="ORF">FB566_3454</name>
</gene>
<keyword evidence="6" id="KW-0479">Metal-binding</keyword>
<evidence type="ECO:0000256" key="1">
    <source>
        <dbReference type="ARBA" id="ARBA00001942"/>
    </source>
</evidence>
<dbReference type="InterPro" id="IPR041953">
    <property type="entry name" value="YdeP_MopB"/>
</dbReference>
<dbReference type="InterPro" id="IPR037951">
    <property type="entry name" value="MopB_CT_YdeP"/>
</dbReference>
<comment type="cofactor">
    <cofactor evidence="2">
        <name>[4Fe-4S] cluster</name>
        <dbReference type="ChEBI" id="CHEBI:49883"/>
    </cofactor>
</comment>
<dbReference type="NCBIfam" id="TIGR01701">
    <property type="entry name" value="Fdhalpha-like"/>
    <property type="match status" value="1"/>
</dbReference>
<evidence type="ECO:0000256" key="2">
    <source>
        <dbReference type="ARBA" id="ARBA00001966"/>
    </source>
</evidence>
<reference evidence="12 13" key="1">
    <citation type="submission" date="2019-06" db="EMBL/GenBank/DDBJ databases">
        <title>Sequencing the genomes of 1000 actinobacteria strains.</title>
        <authorList>
            <person name="Klenk H.-P."/>
        </authorList>
    </citation>
    <scope>NUCLEOTIDE SEQUENCE [LARGE SCALE GENOMIC DNA]</scope>
    <source>
        <strain evidence="12 13">DSM 45928</strain>
    </source>
</reference>
<keyword evidence="9" id="KW-0411">Iron-sulfur</keyword>
<dbReference type="GO" id="GO:0016020">
    <property type="term" value="C:membrane"/>
    <property type="evidence" value="ECO:0007669"/>
    <property type="project" value="TreeGrafter"/>
</dbReference>
<evidence type="ECO:0000256" key="8">
    <source>
        <dbReference type="ARBA" id="ARBA00023004"/>
    </source>
</evidence>
<dbReference type="GO" id="GO:0051539">
    <property type="term" value="F:4 iron, 4 sulfur cluster binding"/>
    <property type="evidence" value="ECO:0007669"/>
    <property type="project" value="UniProtKB-KW"/>
</dbReference>
<dbReference type="SUPFAM" id="SSF53706">
    <property type="entry name" value="Formate dehydrogenase/DMSO reductase, domains 1-3"/>
    <property type="match status" value="1"/>
</dbReference>
<evidence type="ECO:0000256" key="5">
    <source>
        <dbReference type="ARBA" id="ARBA00022505"/>
    </source>
</evidence>
<sequence length="763" mass="82359">MSAIHTGRHQPPERPRPMSTPEHDDPSVSAPKRTAAGIPGVVTGLRYALGKPGVTRGARALLRINQADGFDCPGCAWPEPEHRSTAEFCENGAKAIAEEATRNQADAGFFAEHSISELATWTDHRLGRAGRISRPMVRRPDSDHYEAISWNDAFALIAEQLTGLDHPDQAVFYTSGRTSNEAAFCYQLLARAFGTNNLPDCSNYCHESSGVALSETIGIGKGSVTLDDIHQADLLVIVGQNPGTNHPRMLTALEKAKKNGASILAINPMPEAGLLNFKNPQTPRGVLGGGTPLADQFLRIKLGGDHALFTAIGALLRQRGAIDTAFIAEHTSGYDDYADSTVDWEFTTAATGLTRDEIEAAADRFADSDATIVCWAMGLTQHTEAVATIQEIVNVQLLRGMIGRPGAGLCPVRGHSNVQGDRTMGIWEVPPPWIPALESEFGIEVPAEAGYHAVAAIDAMRDGRARVFIGLGGNFAAASPDTAVTEAALRQQDLTVHISTTLNRSHVVPGRTGLILPVLGRTEVDTQAAGTQFVTVEDSMSNVHASRGRLAPVSPYLLSEVALISRLGTALLGDTLPWREFEADYRAVRQHIAAVVPGFDDYEHRVRGTGFTLPHPPRDGRRFTTPDGKARFSHNRPTAPQVPAGRLLLQSLRSHDQYNTTIYGLDDRYRGIKGGRRVVFCNPDDLTELGIAADDHVDLVSEWPDGEERRAERFRVVPYPIAAGCAATYFPEANPLVALSATAKRSNTPVSKAIVVRLEPAGR</sequence>
<keyword evidence="13" id="KW-1185">Reference proteome</keyword>
<dbReference type="Gene3D" id="3.40.50.740">
    <property type="match status" value="1"/>
</dbReference>
<evidence type="ECO:0000256" key="10">
    <source>
        <dbReference type="SAM" id="MobiDB-lite"/>
    </source>
</evidence>
<dbReference type="InterPro" id="IPR050123">
    <property type="entry name" value="Prok_molybdopt-oxidoreductase"/>
</dbReference>
<organism evidence="12 13">
    <name type="scientific">Stackebrandtia endophytica</name>
    <dbReference type="NCBI Taxonomy" id="1496996"/>
    <lineage>
        <taxon>Bacteria</taxon>
        <taxon>Bacillati</taxon>
        <taxon>Actinomycetota</taxon>
        <taxon>Actinomycetes</taxon>
        <taxon>Glycomycetales</taxon>
        <taxon>Glycomycetaceae</taxon>
        <taxon>Stackebrandtia</taxon>
    </lineage>
</organism>
<evidence type="ECO:0000313" key="13">
    <source>
        <dbReference type="Proteomes" id="UP000317043"/>
    </source>
</evidence>
<dbReference type="InParanoid" id="A0A543AZ77"/>
<proteinExistence type="inferred from homology"/>
<evidence type="ECO:0000256" key="3">
    <source>
        <dbReference type="ARBA" id="ARBA00010312"/>
    </source>
</evidence>
<comment type="cofactor">
    <cofactor evidence="1">
        <name>Mo-bis(molybdopterin guanine dinucleotide)</name>
        <dbReference type="ChEBI" id="CHEBI:60539"/>
    </cofactor>
</comment>
<dbReference type="EMBL" id="VFOW01000001">
    <property type="protein sequence ID" value="TQL77882.1"/>
    <property type="molecule type" value="Genomic_DNA"/>
</dbReference>
<evidence type="ECO:0000256" key="4">
    <source>
        <dbReference type="ARBA" id="ARBA00022485"/>
    </source>
</evidence>
<dbReference type="GO" id="GO:0030151">
    <property type="term" value="F:molybdenum ion binding"/>
    <property type="evidence" value="ECO:0007669"/>
    <property type="project" value="InterPro"/>
</dbReference>
<dbReference type="InterPro" id="IPR006656">
    <property type="entry name" value="Mopterin_OxRdtase"/>
</dbReference>
<feature type="region of interest" description="Disordered" evidence="10">
    <location>
        <begin position="1"/>
        <end position="36"/>
    </location>
</feature>
<name>A0A543AZ77_9ACTN</name>
<protein>
    <submittedName>
        <fullName evidence="12">Molybdopterin-dependent oxidoreductase alpha subunit</fullName>
    </submittedName>
</protein>
<dbReference type="PANTHER" id="PTHR43105">
    <property type="entry name" value="RESPIRATORY NITRATE REDUCTASE"/>
    <property type="match status" value="1"/>
</dbReference>
<evidence type="ECO:0000313" key="12">
    <source>
        <dbReference type="EMBL" id="TQL77882.1"/>
    </source>
</evidence>
<dbReference type="CDD" id="cd02767">
    <property type="entry name" value="MopB_ydeP"/>
    <property type="match status" value="1"/>
</dbReference>
<keyword evidence="7" id="KW-0560">Oxidoreductase</keyword>
<dbReference type="InterPro" id="IPR010046">
    <property type="entry name" value="Mopterin_OxRdtse_a_bac"/>
</dbReference>
<dbReference type="AlphaFoldDB" id="A0A543AZ77"/>
<dbReference type="CDD" id="cd02787">
    <property type="entry name" value="MopB_CT_ydeP"/>
    <property type="match status" value="1"/>
</dbReference>